<accession>A0A158N845</accession>
<evidence type="ECO:0000256" key="1">
    <source>
        <dbReference type="SAM" id="MobiDB-lite"/>
    </source>
</evidence>
<reference evidence="3" key="1">
    <citation type="submission" date="2013-10" db="EMBL/GenBank/DDBJ databases">
        <title>Genome sequencing of Onchocerca volvulus.</title>
        <authorList>
            <person name="Cotton J."/>
            <person name="Tsai J."/>
            <person name="Stanley E."/>
            <person name="Tracey A."/>
            <person name="Holroyd N."/>
            <person name="Lustigman S."/>
            <person name="Berriman M."/>
        </authorList>
    </citation>
    <scope>NUCLEOTIDE SEQUENCE</scope>
</reference>
<dbReference type="Proteomes" id="UP000024404">
    <property type="component" value="Unassembled WGS sequence"/>
</dbReference>
<name>A0A158N845_ONCVO</name>
<protein>
    <recommendedName>
        <fullName evidence="4">Metallothionein</fullName>
    </recommendedName>
</protein>
<organism evidence="2 3">
    <name type="scientific">Onchocerca volvulus</name>
    <dbReference type="NCBI Taxonomy" id="6282"/>
    <lineage>
        <taxon>Eukaryota</taxon>
        <taxon>Metazoa</taxon>
        <taxon>Ecdysozoa</taxon>
        <taxon>Nematoda</taxon>
        <taxon>Chromadorea</taxon>
        <taxon>Rhabditida</taxon>
        <taxon>Spirurina</taxon>
        <taxon>Spiruromorpha</taxon>
        <taxon>Filarioidea</taxon>
        <taxon>Onchocercidae</taxon>
        <taxon>Onchocerca</taxon>
    </lineage>
</organism>
<dbReference type="EnsemblMetazoa" id="OVOC13474.1">
    <property type="protein sequence ID" value="OVOC13474.1"/>
    <property type="gene ID" value="WBGene00255491"/>
</dbReference>
<feature type="region of interest" description="Disordered" evidence="1">
    <location>
        <begin position="39"/>
        <end position="64"/>
    </location>
</feature>
<evidence type="ECO:0000313" key="3">
    <source>
        <dbReference type="Proteomes" id="UP000024404"/>
    </source>
</evidence>
<dbReference type="EMBL" id="CMVM020000301">
    <property type="status" value="NOT_ANNOTATED_CDS"/>
    <property type="molecule type" value="Genomic_DNA"/>
</dbReference>
<keyword evidence="3" id="KW-1185">Reference proteome</keyword>
<sequence>MTKCKCGCHEGKKCTCTDCPDKSEGKAKGTSTCCGTGTHQAEGHGDHGGKCCGEGSKKDCHSEK</sequence>
<dbReference type="AlphaFoldDB" id="A0A158N845"/>
<proteinExistence type="predicted"/>
<evidence type="ECO:0008006" key="4">
    <source>
        <dbReference type="Google" id="ProtNLM"/>
    </source>
</evidence>
<feature type="compositionally biased region" description="Basic and acidic residues" evidence="1">
    <location>
        <begin position="41"/>
        <end position="64"/>
    </location>
</feature>
<evidence type="ECO:0000313" key="2">
    <source>
        <dbReference type="EnsemblMetazoa" id="OVOC13474.1"/>
    </source>
</evidence>
<reference evidence="2" key="2">
    <citation type="submission" date="2016-04" db="UniProtKB">
        <authorList>
            <consortium name="EnsemblMetazoa"/>
        </authorList>
    </citation>
    <scope>IDENTIFICATION</scope>
</reference>
<dbReference type="EnsemblMetazoa" id="OVOC13474.2">
    <property type="protein sequence ID" value="OVOC13474.2"/>
    <property type="gene ID" value="WBGene00255491"/>
</dbReference>